<feature type="transmembrane region" description="Helical" evidence="1">
    <location>
        <begin position="33"/>
        <end position="54"/>
    </location>
</feature>
<evidence type="ECO:0000313" key="3">
    <source>
        <dbReference type="Proteomes" id="UP000445000"/>
    </source>
</evidence>
<evidence type="ECO:0000313" key="2">
    <source>
        <dbReference type="EMBL" id="GFE83137.1"/>
    </source>
</evidence>
<dbReference type="AlphaFoldDB" id="A0A829YIK8"/>
<keyword evidence="1" id="KW-0812">Transmembrane</keyword>
<dbReference type="EMBL" id="BLJN01000005">
    <property type="protein sequence ID" value="GFE83137.1"/>
    <property type="molecule type" value="Genomic_DNA"/>
</dbReference>
<sequence>MWISRPIYELLPYLYMLVGAGLLAAAWLVDAGIWSSLFLVVGALSLMGGLVLWLRRKDYRTKQAEYDSRSLDDKI</sequence>
<organism evidence="2 3">
    <name type="scientific">Steroidobacter agaridevorans</name>
    <dbReference type="NCBI Taxonomy" id="2695856"/>
    <lineage>
        <taxon>Bacteria</taxon>
        <taxon>Pseudomonadati</taxon>
        <taxon>Pseudomonadota</taxon>
        <taxon>Gammaproteobacteria</taxon>
        <taxon>Steroidobacterales</taxon>
        <taxon>Steroidobacteraceae</taxon>
        <taxon>Steroidobacter</taxon>
    </lineage>
</organism>
<feature type="transmembrane region" description="Helical" evidence="1">
    <location>
        <begin position="7"/>
        <end position="27"/>
    </location>
</feature>
<accession>A0A829YIK8</accession>
<keyword evidence="1" id="KW-1133">Transmembrane helix</keyword>
<dbReference type="SUPFAM" id="SSF103473">
    <property type="entry name" value="MFS general substrate transporter"/>
    <property type="match status" value="1"/>
</dbReference>
<comment type="caution">
    <text evidence="2">The sequence shown here is derived from an EMBL/GenBank/DDBJ whole genome shotgun (WGS) entry which is preliminary data.</text>
</comment>
<name>A0A829YIK8_9GAMM</name>
<proteinExistence type="predicted"/>
<keyword evidence="3" id="KW-1185">Reference proteome</keyword>
<evidence type="ECO:0000256" key="1">
    <source>
        <dbReference type="SAM" id="Phobius"/>
    </source>
</evidence>
<reference evidence="3" key="1">
    <citation type="submission" date="2020-01" db="EMBL/GenBank/DDBJ databases">
        <title>'Steroidobacter agaridevorans' sp. nov., agar-degrading bacteria isolated from rhizosphere soils.</title>
        <authorList>
            <person name="Ikenaga M."/>
            <person name="Kataoka M."/>
            <person name="Murouchi A."/>
            <person name="Katsuragi S."/>
            <person name="Sakai M."/>
        </authorList>
    </citation>
    <scope>NUCLEOTIDE SEQUENCE [LARGE SCALE GENOMIC DNA]</scope>
    <source>
        <strain evidence="3">YU21-B</strain>
    </source>
</reference>
<gene>
    <name evidence="2" type="ORF">GCM10011487_51370</name>
</gene>
<protein>
    <submittedName>
        <fullName evidence="2">Uncharacterized protein</fullName>
    </submittedName>
</protein>
<dbReference type="RefSeq" id="WP_161814740.1">
    <property type="nucleotide sequence ID" value="NZ_BLJN01000005.1"/>
</dbReference>
<keyword evidence="1" id="KW-0472">Membrane</keyword>
<dbReference type="Proteomes" id="UP000445000">
    <property type="component" value="Unassembled WGS sequence"/>
</dbReference>
<dbReference type="InterPro" id="IPR036259">
    <property type="entry name" value="MFS_trans_sf"/>
</dbReference>